<feature type="region of interest" description="Disordered" evidence="1">
    <location>
        <begin position="69"/>
        <end position="151"/>
    </location>
</feature>
<comment type="caution">
    <text evidence="2">The sequence shown here is derived from an EMBL/GenBank/DDBJ whole genome shotgun (WGS) entry which is preliminary data.</text>
</comment>
<gene>
    <name evidence="2" type="ORF">AXG93_2956s1100</name>
</gene>
<reference evidence="2" key="1">
    <citation type="submission" date="2016-03" db="EMBL/GenBank/DDBJ databases">
        <title>Mechanisms controlling the formation of the plant cell surface in tip-growing cells are functionally conserved among land plants.</title>
        <authorList>
            <person name="Honkanen S."/>
            <person name="Jones V.A."/>
            <person name="Morieri G."/>
            <person name="Champion C."/>
            <person name="Hetherington A.J."/>
            <person name="Kelly S."/>
            <person name="Saint-Marcoux D."/>
            <person name="Proust H."/>
            <person name="Prescott H."/>
            <person name="Dolan L."/>
        </authorList>
    </citation>
    <scope>NUCLEOTIDE SEQUENCE [LARGE SCALE GENOMIC DNA]</scope>
    <source>
        <tissue evidence="2">Whole gametophyte</tissue>
    </source>
</reference>
<organism evidence="2 3">
    <name type="scientific">Marchantia polymorpha subsp. ruderalis</name>
    <dbReference type="NCBI Taxonomy" id="1480154"/>
    <lineage>
        <taxon>Eukaryota</taxon>
        <taxon>Viridiplantae</taxon>
        <taxon>Streptophyta</taxon>
        <taxon>Embryophyta</taxon>
        <taxon>Marchantiophyta</taxon>
        <taxon>Marchantiopsida</taxon>
        <taxon>Marchantiidae</taxon>
        <taxon>Marchantiales</taxon>
        <taxon>Marchantiaceae</taxon>
        <taxon>Marchantia</taxon>
    </lineage>
</organism>
<dbReference type="EMBL" id="LVLJ01001345">
    <property type="protein sequence ID" value="OAE30259.1"/>
    <property type="molecule type" value="Genomic_DNA"/>
</dbReference>
<sequence length="151" mass="16944">MALLQLLQPHRTTYITSWQVSFVELTLAGAPVHWSRILHRDRRLRGNSISCCGDGITCAETWRGQQDAGRIAARVPRKRRWREEPEKEQHQESAALTRKRPLHEICSRPKQKARRLLLPASSAETATIAGEKESPSSEKDGTARTPNGGAD</sequence>
<feature type="compositionally biased region" description="Basic and acidic residues" evidence="1">
    <location>
        <begin position="130"/>
        <end position="142"/>
    </location>
</feature>
<evidence type="ECO:0000313" key="3">
    <source>
        <dbReference type="Proteomes" id="UP000077202"/>
    </source>
</evidence>
<dbReference type="AlphaFoldDB" id="A0A176WB04"/>
<protein>
    <submittedName>
        <fullName evidence="2">Uncharacterized protein</fullName>
    </submittedName>
</protein>
<dbReference type="Proteomes" id="UP000077202">
    <property type="component" value="Unassembled WGS sequence"/>
</dbReference>
<evidence type="ECO:0000313" key="2">
    <source>
        <dbReference type="EMBL" id="OAE30259.1"/>
    </source>
</evidence>
<evidence type="ECO:0000256" key="1">
    <source>
        <dbReference type="SAM" id="MobiDB-lite"/>
    </source>
</evidence>
<proteinExistence type="predicted"/>
<feature type="compositionally biased region" description="Basic and acidic residues" evidence="1">
    <location>
        <begin position="81"/>
        <end position="91"/>
    </location>
</feature>
<name>A0A176WB04_MARPO</name>
<accession>A0A176WB04</accession>
<keyword evidence="3" id="KW-1185">Reference proteome</keyword>